<proteinExistence type="inferred from homology"/>
<dbReference type="SUPFAM" id="SSF52833">
    <property type="entry name" value="Thioredoxin-like"/>
    <property type="match status" value="1"/>
</dbReference>
<dbReference type="CDD" id="cd02968">
    <property type="entry name" value="SCO"/>
    <property type="match status" value="1"/>
</dbReference>
<dbReference type="Pfam" id="PF02630">
    <property type="entry name" value="SCO1-SenC"/>
    <property type="match status" value="1"/>
</dbReference>
<keyword evidence="5" id="KW-1133">Transmembrane helix</keyword>
<feature type="transmembrane region" description="Helical" evidence="5">
    <location>
        <begin position="203"/>
        <end position="222"/>
    </location>
</feature>
<evidence type="ECO:0000313" key="8">
    <source>
        <dbReference type="Proteomes" id="UP000306477"/>
    </source>
</evidence>
<dbReference type="PANTHER" id="PTHR12151">
    <property type="entry name" value="ELECTRON TRANSPORT PROTIN SCO1/SENC FAMILY MEMBER"/>
    <property type="match status" value="1"/>
</dbReference>
<comment type="similarity">
    <text evidence="1">Belongs to the SCO1/2 family.</text>
</comment>
<feature type="disulfide bond" description="Redox-active" evidence="4">
    <location>
        <begin position="70"/>
        <end position="74"/>
    </location>
</feature>
<organism evidence="7 8">
    <name type="scientific">Bacillus timonensis</name>
    <dbReference type="NCBI Taxonomy" id="1033734"/>
    <lineage>
        <taxon>Bacteria</taxon>
        <taxon>Bacillati</taxon>
        <taxon>Bacillota</taxon>
        <taxon>Bacilli</taxon>
        <taxon>Bacillales</taxon>
        <taxon>Bacillaceae</taxon>
        <taxon>Bacillus</taxon>
    </lineage>
</organism>
<dbReference type="InterPro" id="IPR013766">
    <property type="entry name" value="Thioredoxin_domain"/>
</dbReference>
<protein>
    <submittedName>
        <fullName evidence="7">SCO family protein</fullName>
    </submittedName>
</protein>
<dbReference type="Gene3D" id="3.40.30.10">
    <property type="entry name" value="Glutaredoxin"/>
    <property type="match status" value="1"/>
</dbReference>
<feature type="binding site" evidence="3">
    <location>
        <position position="160"/>
    </location>
    <ligand>
        <name>Cu cation</name>
        <dbReference type="ChEBI" id="CHEBI:23378"/>
    </ligand>
</feature>
<dbReference type="InterPro" id="IPR036249">
    <property type="entry name" value="Thioredoxin-like_sf"/>
</dbReference>
<dbReference type="OrthoDB" id="9811998at2"/>
<keyword evidence="3" id="KW-0479">Metal-binding</keyword>
<dbReference type="InterPro" id="IPR003782">
    <property type="entry name" value="SCO1/SenC"/>
</dbReference>
<feature type="domain" description="Thioredoxin" evidence="6">
    <location>
        <begin position="32"/>
        <end position="197"/>
    </location>
</feature>
<dbReference type="PROSITE" id="PS51352">
    <property type="entry name" value="THIOREDOXIN_2"/>
    <property type="match status" value="1"/>
</dbReference>
<feature type="binding site" evidence="3">
    <location>
        <position position="74"/>
    </location>
    <ligand>
        <name>Cu cation</name>
        <dbReference type="ChEBI" id="CHEBI:23378"/>
    </ligand>
</feature>
<dbReference type="GO" id="GO:0046872">
    <property type="term" value="F:metal ion binding"/>
    <property type="evidence" value="ECO:0007669"/>
    <property type="project" value="UniProtKB-KW"/>
</dbReference>
<evidence type="ECO:0000259" key="6">
    <source>
        <dbReference type="PROSITE" id="PS51352"/>
    </source>
</evidence>
<keyword evidence="2 3" id="KW-0186">Copper</keyword>
<name>A0A4S3PMF1_9BACI</name>
<evidence type="ECO:0000256" key="5">
    <source>
        <dbReference type="SAM" id="Phobius"/>
    </source>
</evidence>
<keyword evidence="5" id="KW-0472">Membrane</keyword>
<dbReference type="EMBL" id="SLUB01000048">
    <property type="protein sequence ID" value="THE10374.1"/>
    <property type="molecule type" value="Genomic_DNA"/>
</dbReference>
<dbReference type="PANTHER" id="PTHR12151:SF25">
    <property type="entry name" value="LINALOOL DEHYDRATASE_ISOMERASE DOMAIN-CONTAINING PROTEIN"/>
    <property type="match status" value="1"/>
</dbReference>
<evidence type="ECO:0000313" key="7">
    <source>
        <dbReference type="EMBL" id="THE10374.1"/>
    </source>
</evidence>
<gene>
    <name evidence="7" type="ORF">E1I69_18985</name>
</gene>
<dbReference type="STRING" id="1033734.GCA_000285535_03987"/>
<evidence type="ECO:0000256" key="2">
    <source>
        <dbReference type="ARBA" id="ARBA00023008"/>
    </source>
</evidence>
<evidence type="ECO:0000256" key="1">
    <source>
        <dbReference type="ARBA" id="ARBA00010996"/>
    </source>
</evidence>
<evidence type="ECO:0000256" key="4">
    <source>
        <dbReference type="PIRSR" id="PIRSR603782-2"/>
    </source>
</evidence>
<reference evidence="7 8" key="1">
    <citation type="journal article" date="2019" name="Indoor Air">
        <title>Impacts of indoor surface finishes on bacterial viability.</title>
        <authorList>
            <person name="Hu J."/>
            <person name="Maamar S.B."/>
            <person name="Glawe A.J."/>
            <person name="Gottel N."/>
            <person name="Gilbert J.A."/>
            <person name="Hartmann E.M."/>
        </authorList>
    </citation>
    <scope>NUCLEOTIDE SEQUENCE [LARGE SCALE GENOMIC DNA]</scope>
    <source>
        <strain evidence="7 8">AF060A6</strain>
    </source>
</reference>
<evidence type="ECO:0000256" key="3">
    <source>
        <dbReference type="PIRSR" id="PIRSR603782-1"/>
    </source>
</evidence>
<comment type="caution">
    <text evidence="7">The sequence shown here is derived from an EMBL/GenBank/DDBJ whole genome shotgun (WGS) entry which is preliminary data.</text>
</comment>
<accession>A0A4S3PMF1</accession>
<dbReference type="Proteomes" id="UP000306477">
    <property type="component" value="Unassembled WGS sequence"/>
</dbReference>
<sequence length="247" mass="27898">MTNVGEDVKKVKFLVVIALIFVLAACGSGIPNALNYEVSDFTYVDQNGEDFSLKNLEGKVWIADMIFTQCDTVCPPMTAHMAKLQSMVKEEGLDVEFVSFSVDPEVDTPEMLKEYAEGYSDDLSNWHLLTGYSIEEITVFAKDSFKVPVAKPEGQDQVIHGIKFYLVDQNGKVLKDYDGVSDTPYDEIIKDIKTILYGKRTPMLLWSPFCVVEGGIFMLVFFRINLLMLSHFPEFSKSYIISLIYAM</sequence>
<feature type="binding site" evidence="3">
    <location>
        <position position="70"/>
    </location>
    <ligand>
        <name>Cu cation</name>
        <dbReference type="ChEBI" id="CHEBI:23378"/>
    </ligand>
</feature>
<dbReference type="AlphaFoldDB" id="A0A4S3PMF1"/>
<keyword evidence="4" id="KW-1015">Disulfide bond</keyword>
<keyword evidence="8" id="KW-1185">Reference proteome</keyword>
<keyword evidence="5" id="KW-0812">Transmembrane</keyword>